<evidence type="ECO:0000313" key="2">
    <source>
        <dbReference type="Proteomes" id="UP000024635"/>
    </source>
</evidence>
<accession>A0A016TRC2</accession>
<keyword evidence="2" id="KW-1185">Reference proteome</keyword>
<comment type="caution">
    <text evidence="1">The sequence shown here is derived from an EMBL/GenBank/DDBJ whole genome shotgun (WGS) entry which is preliminary data.</text>
</comment>
<dbReference type="AlphaFoldDB" id="A0A016TRC2"/>
<gene>
    <name evidence="1" type="primary">Acey_s0084.g1695</name>
    <name evidence="1" type="ORF">Y032_0084g1695</name>
</gene>
<protein>
    <submittedName>
        <fullName evidence="1">Uncharacterized protein</fullName>
    </submittedName>
</protein>
<dbReference type="EMBL" id="JARK01001420">
    <property type="protein sequence ID" value="EYC04963.1"/>
    <property type="molecule type" value="Genomic_DNA"/>
</dbReference>
<organism evidence="1 2">
    <name type="scientific">Ancylostoma ceylanicum</name>
    <dbReference type="NCBI Taxonomy" id="53326"/>
    <lineage>
        <taxon>Eukaryota</taxon>
        <taxon>Metazoa</taxon>
        <taxon>Ecdysozoa</taxon>
        <taxon>Nematoda</taxon>
        <taxon>Chromadorea</taxon>
        <taxon>Rhabditida</taxon>
        <taxon>Rhabditina</taxon>
        <taxon>Rhabditomorpha</taxon>
        <taxon>Strongyloidea</taxon>
        <taxon>Ancylostomatidae</taxon>
        <taxon>Ancylostomatinae</taxon>
        <taxon>Ancylostoma</taxon>
    </lineage>
</organism>
<dbReference type="Proteomes" id="UP000024635">
    <property type="component" value="Unassembled WGS sequence"/>
</dbReference>
<reference evidence="2" key="1">
    <citation type="journal article" date="2015" name="Nat. Genet.">
        <title>The genome and transcriptome of the zoonotic hookworm Ancylostoma ceylanicum identify infection-specific gene families.</title>
        <authorList>
            <person name="Schwarz E.M."/>
            <person name="Hu Y."/>
            <person name="Antoshechkin I."/>
            <person name="Miller M.M."/>
            <person name="Sternberg P.W."/>
            <person name="Aroian R.V."/>
        </authorList>
    </citation>
    <scope>NUCLEOTIDE SEQUENCE</scope>
    <source>
        <strain evidence="2">HY135</strain>
    </source>
</reference>
<proteinExistence type="predicted"/>
<name>A0A016TRC2_9BILA</name>
<sequence>MGPFYLVNSYDPSLSVIQRCGSPSPFSTPQYSSESYLTMQVPFDILNSTGPPLNNPAAGVCFAFLDSEDRLPSEK</sequence>
<evidence type="ECO:0000313" key="1">
    <source>
        <dbReference type="EMBL" id="EYC04963.1"/>
    </source>
</evidence>